<comment type="subcellular location">
    <subcellularLocation>
        <location evidence="6">Cytoplasm</location>
    </subcellularLocation>
</comment>
<dbReference type="NCBIfam" id="TIGR01280">
    <property type="entry name" value="xseB"/>
    <property type="match status" value="1"/>
</dbReference>
<dbReference type="PIRSF" id="PIRSF006488">
    <property type="entry name" value="Exonuc_VII_S"/>
    <property type="match status" value="1"/>
</dbReference>
<dbReference type="EC" id="3.1.11.6" evidence="6"/>
<dbReference type="AlphaFoldDB" id="A0A248LL76"/>
<comment type="subunit">
    <text evidence="6">Heterooligomer composed of large and small subunits.</text>
</comment>
<evidence type="ECO:0000256" key="2">
    <source>
        <dbReference type="ARBA" id="ARBA00022490"/>
    </source>
</evidence>
<sequence>MTFIMAKPAKQPASFESAVEQLDALIRDLERGELPLEAALAAYKQGAELVKFCQGKLADAEQQLRVLEADALKPLDPEHD</sequence>
<reference evidence="8" key="1">
    <citation type="submission" date="2017-06" db="EMBL/GenBank/DDBJ databases">
        <title>Whole genome sequence of Laribacter hongkongensis LHGZ1.</title>
        <authorList>
            <person name="Chen D."/>
            <person name="Wu H."/>
            <person name="Chen J."/>
        </authorList>
    </citation>
    <scope>NUCLEOTIDE SEQUENCE [LARGE SCALE GENOMIC DNA]</scope>
    <source>
        <strain evidence="8">LHGZ1</strain>
    </source>
</reference>
<evidence type="ECO:0000256" key="6">
    <source>
        <dbReference type="HAMAP-Rule" id="MF_00337"/>
    </source>
</evidence>
<dbReference type="Gene3D" id="1.10.287.1040">
    <property type="entry name" value="Exonuclease VII, small subunit"/>
    <property type="match status" value="1"/>
</dbReference>
<evidence type="ECO:0000256" key="1">
    <source>
        <dbReference type="ARBA" id="ARBA00009998"/>
    </source>
</evidence>
<name>A0A248LL76_9NEIS</name>
<proteinExistence type="inferred from homology"/>
<dbReference type="EMBL" id="CP022115">
    <property type="protein sequence ID" value="ASJ25221.1"/>
    <property type="molecule type" value="Genomic_DNA"/>
</dbReference>
<keyword evidence="2 6" id="KW-0963">Cytoplasm</keyword>
<dbReference type="GO" id="GO:0008855">
    <property type="term" value="F:exodeoxyribonuclease VII activity"/>
    <property type="evidence" value="ECO:0007669"/>
    <property type="project" value="UniProtKB-UniRule"/>
</dbReference>
<accession>A0A248LL76</accession>
<dbReference type="GO" id="GO:0005829">
    <property type="term" value="C:cytosol"/>
    <property type="evidence" value="ECO:0007669"/>
    <property type="project" value="TreeGrafter"/>
</dbReference>
<dbReference type="InterPro" id="IPR037004">
    <property type="entry name" value="Exonuc_VII_ssu_sf"/>
</dbReference>
<dbReference type="Pfam" id="PF02609">
    <property type="entry name" value="Exonuc_VII_S"/>
    <property type="match status" value="1"/>
</dbReference>
<evidence type="ECO:0000313" key="7">
    <source>
        <dbReference type="EMBL" id="ASJ25221.1"/>
    </source>
</evidence>
<dbReference type="Proteomes" id="UP000197424">
    <property type="component" value="Chromosome"/>
</dbReference>
<dbReference type="SUPFAM" id="SSF116842">
    <property type="entry name" value="XseB-like"/>
    <property type="match status" value="1"/>
</dbReference>
<gene>
    <name evidence="6" type="primary">xseB</name>
    <name evidence="7" type="ORF">LHGZ1_2390</name>
</gene>
<evidence type="ECO:0000256" key="5">
    <source>
        <dbReference type="ARBA" id="ARBA00022839"/>
    </source>
</evidence>
<keyword evidence="3 6" id="KW-0540">Nuclease</keyword>
<comment type="similarity">
    <text evidence="1 6">Belongs to the XseB family.</text>
</comment>
<dbReference type="GO" id="GO:0006308">
    <property type="term" value="P:DNA catabolic process"/>
    <property type="evidence" value="ECO:0007669"/>
    <property type="project" value="UniProtKB-UniRule"/>
</dbReference>
<dbReference type="PANTHER" id="PTHR34137:SF1">
    <property type="entry name" value="EXODEOXYRIBONUCLEASE 7 SMALL SUBUNIT"/>
    <property type="match status" value="1"/>
</dbReference>
<organism evidence="7 8">
    <name type="scientific">Laribacter hongkongensis</name>
    <dbReference type="NCBI Taxonomy" id="168471"/>
    <lineage>
        <taxon>Bacteria</taxon>
        <taxon>Pseudomonadati</taxon>
        <taxon>Pseudomonadota</taxon>
        <taxon>Betaproteobacteria</taxon>
        <taxon>Neisseriales</taxon>
        <taxon>Aquaspirillaceae</taxon>
        <taxon>Laribacter</taxon>
    </lineage>
</organism>
<dbReference type="OMA" id="FCRARLE"/>
<dbReference type="PANTHER" id="PTHR34137">
    <property type="entry name" value="EXODEOXYRIBONUCLEASE 7 SMALL SUBUNIT"/>
    <property type="match status" value="1"/>
</dbReference>
<dbReference type="InterPro" id="IPR003761">
    <property type="entry name" value="Exonuc_VII_S"/>
</dbReference>
<keyword evidence="5 6" id="KW-0269">Exonuclease</keyword>
<protein>
    <recommendedName>
        <fullName evidence="6">Exodeoxyribonuclease 7 small subunit</fullName>
        <ecNumber evidence="6">3.1.11.6</ecNumber>
    </recommendedName>
    <alternativeName>
        <fullName evidence="6">Exodeoxyribonuclease VII small subunit</fullName>
        <shortName evidence="6">Exonuclease VII small subunit</shortName>
    </alternativeName>
</protein>
<comment type="catalytic activity">
    <reaction evidence="6">
        <text>Exonucleolytic cleavage in either 5'- to 3'- or 3'- to 5'-direction to yield nucleoside 5'-phosphates.</text>
        <dbReference type="EC" id="3.1.11.6"/>
    </reaction>
</comment>
<dbReference type="GO" id="GO:0009318">
    <property type="term" value="C:exodeoxyribonuclease VII complex"/>
    <property type="evidence" value="ECO:0007669"/>
    <property type="project" value="UniProtKB-UniRule"/>
</dbReference>
<keyword evidence="4 6" id="KW-0378">Hydrolase</keyword>
<evidence type="ECO:0000313" key="8">
    <source>
        <dbReference type="Proteomes" id="UP000197424"/>
    </source>
</evidence>
<evidence type="ECO:0000256" key="4">
    <source>
        <dbReference type="ARBA" id="ARBA00022801"/>
    </source>
</evidence>
<dbReference type="HAMAP" id="MF_00337">
    <property type="entry name" value="Exonuc_7_S"/>
    <property type="match status" value="1"/>
</dbReference>
<dbReference type="NCBIfam" id="NF002141">
    <property type="entry name" value="PRK00977.1-5"/>
    <property type="match status" value="1"/>
</dbReference>
<comment type="function">
    <text evidence="6">Bidirectionally degrades single-stranded DNA into large acid-insoluble oligonucleotides, which are then degraded further into small acid-soluble oligonucleotides.</text>
</comment>
<evidence type="ECO:0000256" key="3">
    <source>
        <dbReference type="ARBA" id="ARBA00022722"/>
    </source>
</evidence>